<evidence type="ECO:0000256" key="1">
    <source>
        <dbReference type="SAM" id="MobiDB-lite"/>
    </source>
</evidence>
<reference evidence="3 4" key="1">
    <citation type="submission" date="2014-04" db="EMBL/GenBank/DDBJ databases">
        <authorList>
            <consortium name="DOE Joint Genome Institute"/>
            <person name="Kuo A."/>
            <person name="Tarkka M."/>
            <person name="Buscot F."/>
            <person name="Kohler A."/>
            <person name="Nagy L.G."/>
            <person name="Floudas D."/>
            <person name="Copeland A."/>
            <person name="Barry K.W."/>
            <person name="Cichocki N."/>
            <person name="Veneault-Fourrey C."/>
            <person name="LaButti K."/>
            <person name="Lindquist E.A."/>
            <person name="Lipzen A."/>
            <person name="Lundell T."/>
            <person name="Morin E."/>
            <person name="Murat C."/>
            <person name="Sun H."/>
            <person name="Tunlid A."/>
            <person name="Henrissat B."/>
            <person name="Grigoriev I.V."/>
            <person name="Hibbett D.S."/>
            <person name="Martin F."/>
            <person name="Nordberg H.P."/>
            <person name="Cantor M.N."/>
            <person name="Hua S.X."/>
        </authorList>
    </citation>
    <scope>NUCLEOTIDE SEQUENCE [LARGE SCALE GENOMIC DNA]</scope>
    <source>
        <strain evidence="3 4">F 1598</strain>
    </source>
</reference>
<keyword evidence="4" id="KW-1185">Reference proteome</keyword>
<reference evidence="4" key="2">
    <citation type="submission" date="2015-01" db="EMBL/GenBank/DDBJ databases">
        <title>Evolutionary Origins and Diversification of the Mycorrhizal Mutualists.</title>
        <authorList>
            <consortium name="DOE Joint Genome Institute"/>
            <consortium name="Mycorrhizal Genomics Consortium"/>
            <person name="Kohler A."/>
            <person name="Kuo A."/>
            <person name="Nagy L.G."/>
            <person name="Floudas D."/>
            <person name="Copeland A."/>
            <person name="Barry K.W."/>
            <person name="Cichocki N."/>
            <person name="Veneault-Fourrey C."/>
            <person name="LaButti K."/>
            <person name="Lindquist E.A."/>
            <person name="Lipzen A."/>
            <person name="Lundell T."/>
            <person name="Morin E."/>
            <person name="Murat C."/>
            <person name="Riley R."/>
            <person name="Ohm R."/>
            <person name="Sun H."/>
            <person name="Tunlid A."/>
            <person name="Henrissat B."/>
            <person name="Grigoriev I.V."/>
            <person name="Hibbett D.S."/>
            <person name="Martin F."/>
        </authorList>
    </citation>
    <scope>NUCLEOTIDE SEQUENCE [LARGE SCALE GENOMIC DNA]</scope>
    <source>
        <strain evidence="4">F 1598</strain>
    </source>
</reference>
<dbReference type="EMBL" id="KN832976">
    <property type="protein sequence ID" value="KIM88929.1"/>
    <property type="molecule type" value="Genomic_DNA"/>
</dbReference>
<name>A0A0C3GB25_PILCF</name>
<feature type="chain" id="PRO_5002177568" evidence="2">
    <location>
        <begin position="27"/>
        <end position="200"/>
    </location>
</feature>
<dbReference type="STRING" id="765440.A0A0C3GB25"/>
<dbReference type="Proteomes" id="UP000054166">
    <property type="component" value="Unassembled WGS sequence"/>
</dbReference>
<dbReference type="InParanoid" id="A0A0C3GB25"/>
<gene>
    <name evidence="3" type="ORF">PILCRDRAFT_813928</name>
</gene>
<evidence type="ECO:0000313" key="4">
    <source>
        <dbReference type="Proteomes" id="UP000054166"/>
    </source>
</evidence>
<feature type="region of interest" description="Disordered" evidence="1">
    <location>
        <begin position="32"/>
        <end position="129"/>
    </location>
</feature>
<organism evidence="3 4">
    <name type="scientific">Piloderma croceum (strain F 1598)</name>
    <dbReference type="NCBI Taxonomy" id="765440"/>
    <lineage>
        <taxon>Eukaryota</taxon>
        <taxon>Fungi</taxon>
        <taxon>Dikarya</taxon>
        <taxon>Basidiomycota</taxon>
        <taxon>Agaricomycotina</taxon>
        <taxon>Agaricomycetes</taxon>
        <taxon>Agaricomycetidae</taxon>
        <taxon>Atheliales</taxon>
        <taxon>Atheliaceae</taxon>
        <taxon>Piloderma</taxon>
    </lineage>
</organism>
<evidence type="ECO:0000256" key="2">
    <source>
        <dbReference type="SAM" id="SignalP"/>
    </source>
</evidence>
<dbReference type="OrthoDB" id="439917at2759"/>
<proteinExistence type="predicted"/>
<protein>
    <submittedName>
        <fullName evidence="3">Uncharacterized protein</fullName>
    </submittedName>
</protein>
<sequence length="200" mass="21135">MVSSLFSKLGVQLLVVVLCTTSIVAAVPYQPNAARHPTPSKRSVSPISPSKRYEARGAHPSGWKRYATPVNPNAAAPSKRHVAREPIPLGIRQPTPVEPMAPAPSKRSAKSASAKGSSDEQGALTIHNSDDTDFSSDFCPDTLSVCPVAPPGSVTSKPKSVQEWNNIGFECVDFKTDLGSCGDCFITPSTATIVTPSPEH</sequence>
<keyword evidence="2" id="KW-0732">Signal</keyword>
<dbReference type="HOGENOM" id="CLU_1366713_0_0_1"/>
<feature type="signal peptide" evidence="2">
    <location>
        <begin position="1"/>
        <end position="26"/>
    </location>
</feature>
<feature type="compositionally biased region" description="Low complexity" evidence="1">
    <location>
        <begin position="103"/>
        <end position="116"/>
    </location>
</feature>
<dbReference type="AlphaFoldDB" id="A0A0C3GB25"/>
<evidence type="ECO:0000313" key="3">
    <source>
        <dbReference type="EMBL" id="KIM88929.1"/>
    </source>
</evidence>
<accession>A0A0C3GB25</accession>